<dbReference type="EMBL" id="LR797443">
    <property type="protein sequence ID" value="CAB4217325.1"/>
    <property type="molecule type" value="Genomic_DNA"/>
</dbReference>
<gene>
    <name evidence="1" type="ORF">UFOVP1590_39</name>
</gene>
<proteinExistence type="predicted"/>
<sequence length="66" mass="7343">MAGCDKADRNRKSAHNVAYKASNKLAINKARKLKKHLKNCANKVLKVIKGSARAIKRANKQREVSV</sequence>
<evidence type="ECO:0000313" key="1">
    <source>
        <dbReference type="EMBL" id="CAB4217325.1"/>
    </source>
</evidence>
<protein>
    <submittedName>
        <fullName evidence="1">Uncharacterized protein</fullName>
    </submittedName>
</protein>
<name>A0A6J5SQ02_9CAUD</name>
<reference evidence="1" key="1">
    <citation type="submission" date="2020-05" db="EMBL/GenBank/DDBJ databases">
        <authorList>
            <person name="Chiriac C."/>
            <person name="Salcher M."/>
            <person name="Ghai R."/>
            <person name="Kavagutti S V."/>
        </authorList>
    </citation>
    <scope>NUCLEOTIDE SEQUENCE</scope>
</reference>
<accession>A0A6J5SQ02</accession>
<organism evidence="1">
    <name type="scientific">uncultured Caudovirales phage</name>
    <dbReference type="NCBI Taxonomy" id="2100421"/>
    <lineage>
        <taxon>Viruses</taxon>
        <taxon>Duplodnaviria</taxon>
        <taxon>Heunggongvirae</taxon>
        <taxon>Uroviricota</taxon>
        <taxon>Caudoviricetes</taxon>
        <taxon>Peduoviridae</taxon>
        <taxon>Maltschvirus</taxon>
        <taxon>Maltschvirus maltsch</taxon>
    </lineage>
</organism>